<dbReference type="InterPro" id="IPR002104">
    <property type="entry name" value="Integrase_catalytic"/>
</dbReference>
<evidence type="ECO:0000313" key="8">
    <source>
        <dbReference type="Proteomes" id="UP000069697"/>
    </source>
</evidence>
<comment type="caution">
    <text evidence="7">The sequence shown here is derived from an EMBL/GenBank/DDBJ whole genome shotgun (WGS) entry which is preliminary data.</text>
</comment>
<accession>A0A100VNY1</accession>
<keyword evidence="3" id="KW-0233">DNA recombination</keyword>
<evidence type="ECO:0000313" key="7">
    <source>
        <dbReference type="EMBL" id="GAS83166.1"/>
    </source>
</evidence>
<dbReference type="PANTHER" id="PTHR30349">
    <property type="entry name" value="PHAGE INTEGRASE-RELATED"/>
    <property type="match status" value="1"/>
</dbReference>
<evidence type="ECO:0000259" key="6">
    <source>
        <dbReference type="PROSITE" id="PS51900"/>
    </source>
</evidence>
<evidence type="ECO:0000256" key="1">
    <source>
        <dbReference type="ARBA" id="ARBA00008857"/>
    </source>
</evidence>
<evidence type="ECO:0000256" key="2">
    <source>
        <dbReference type="ARBA" id="ARBA00023125"/>
    </source>
</evidence>
<dbReference type="EMBL" id="BCNV01000001">
    <property type="protein sequence ID" value="GAS83166.1"/>
    <property type="molecule type" value="Genomic_DNA"/>
</dbReference>
<dbReference type="AlphaFoldDB" id="A0A100VNY1"/>
<dbReference type="PANTHER" id="PTHR30349:SF64">
    <property type="entry name" value="PROPHAGE INTEGRASE INTD-RELATED"/>
    <property type="match status" value="1"/>
</dbReference>
<dbReference type="InterPro" id="IPR010998">
    <property type="entry name" value="Integrase_recombinase_N"/>
</dbReference>
<comment type="similarity">
    <text evidence="1">Belongs to the 'phage' integrase family.</text>
</comment>
<dbReference type="Gene3D" id="1.10.443.10">
    <property type="entry name" value="Intergrase catalytic core"/>
    <property type="match status" value="1"/>
</dbReference>
<name>A0A100VNY1_PAEAM</name>
<dbReference type="InterPro" id="IPR011010">
    <property type="entry name" value="DNA_brk_join_enz"/>
</dbReference>
<organism evidence="7 8">
    <name type="scientific">Paenibacillus amylolyticus</name>
    <dbReference type="NCBI Taxonomy" id="1451"/>
    <lineage>
        <taxon>Bacteria</taxon>
        <taxon>Bacillati</taxon>
        <taxon>Bacillota</taxon>
        <taxon>Bacilli</taxon>
        <taxon>Bacillales</taxon>
        <taxon>Paenibacillaceae</taxon>
        <taxon>Paenibacillus</taxon>
    </lineage>
</organism>
<dbReference type="InterPro" id="IPR050090">
    <property type="entry name" value="Tyrosine_recombinase_XerCD"/>
</dbReference>
<dbReference type="Pfam" id="PF00589">
    <property type="entry name" value="Phage_integrase"/>
    <property type="match status" value="1"/>
</dbReference>
<reference evidence="8" key="2">
    <citation type="submission" date="2016-01" db="EMBL/GenBank/DDBJ databases">
        <title>Draft Genome Sequence of Paenibacillus amylolyticus Heshi-A3 that Was Isolated from Fermented Rice Bran with Aging Salted Mackerel, Which Was Named Heshiko as Traditional Fermented Seafood in Japan.</title>
        <authorList>
            <person name="Akuzawa S."/>
            <person name="Nakagawa J."/>
            <person name="Kanekatsu T."/>
            <person name="Kubota E."/>
            <person name="Ohtake R."/>
            <person name="Suzuki T."/>
            <person name="Kanesaki Y."/>
        </authorList>
    </citation>
    <scope>NUCLEOTIDE SEQUENCE [LARGE SCALE GENOMIC DNA]</scope>
    <source>
        <strain evidence="8">Heshi-A3</strain>
    </source>
</reference>
<protein>
    <submittedName>
        <fullName evidence="7">Transposition regulatory protein, TnpA</fullName>
    </submittedName>
</protein>
<dbReference type="PROSITE" id="PS51898">
    <property type="entry name" value="TYR_RECOMBINASE"/>
    <property type="match status" value="1"/>
</dbReference>
<dbReference type="InterPro" id="IPR013762">
    <property type="entry name" value="Integrase-like_cat_sf"/>
</dbReference>
<dbReference type="Gene3D" id="1.10.150.130">
    <property type="match status" value="1"/>
</dbReference>
<dbReference type="GO" id="GO:0003677">
    <property type="term" value="F:DNA binding"/>
    <property type="evidence" value="ECO:0007669"/>
    <property type="project" value="UniProtKB-UniRule"/>
</dbReference>
<evidence type="ECO:0000256" key="4">
    <source>
        <dbReference type="PROSITE-ProRule" id="PRU01248"/>
    </source>
</evidence>
<dbReference type="InterPro" id="IPR044068">
    <property type="entry name" value="CB"/>
</dbReference>
<keyword evidence="2 4" id="KW-0238">DNA-binding</keyword>
<dbReference type="Proteomes" id="UP000069697">
    <property type="component" value="Unassembled WGS sequence"/>
</dbReference>
<sequence>MFNVKKAMVKINSELVYRYFILDQNMPVNEVNFYLDYKSFRSLNTGRQYAYYLCKYLNFLEKSNKNYLKATDKDFKRFLDYILWGNSNQTNVSSINGAISYNTLKEYVVVVTGFYRFLNDERSDEFLDKRHKTKMHRRIDRYQKIYCFNYGNYIDSRLRILKKKRVKIRWLDDELVETILTGFNTLRDKAIFLITVLCGARIGEVLSLHYDDFVECRRQNLRFIKPHESKGLSEGEARDLLLPENLCRIIDSYILSERAIAEQESGAYFTKELFITLRKGNNQGNKLTYNSYRKAFKQAVKRSGLDSSLFATHDGRRTKVMSLLKYQSEHGDLTDEMIRQIMGWTNPATINSYKNMKDMSYMKSILMKVSSFEK</sequence>
<evidence type="ECO:0000256" key="3">
    <source>
        <dbReference type="ARBA" id="ARBA00023172"/>
    </source>
</evidence>
<reference evidence="7 8" key="1">
    <citation type="journal article" date="2016" name="Genome Announc.">
        <title>Draft Genome Sequence of Paenibacillus amylolyticus Heshi-A3, Isolated from Fermented Rice Bran in a Japanese Fermented Seafood Dish.</title>
        <authorList>
            <person name="Akuzawa S."/>
            <person name="Nagaoka J."/>
            <person name="Kanekatsu M."/>
            <person name="Kubota E."/>
            <person name="Ohtake R."/>
            <person name="Suzuki T."/>
            <person name="Kanesaki Y."/>
        </authorList>
    </citation>
    <scope>NUCLEOTIDE SEQUENCE [LARGE SCALE GENOMIC DNA]</scope>
    <source>
        <strain evidence="7 8">Heshi-A3</strain>
    </source>
</reference>
<gene>
    <name evidence="7" type="ORF">PAHA3_3244</name>
</gene>
<feature type="domain" description="Core-binding (CB)" evidence="6">
    <location>
        <begin position="25"/>
        <end position="119"/>
    </location>
</feature>
<proteinExistence type="inferred from homology"/>
<dbReference type="CDD" id="cd00397">
    <property type="entry name" value="DNA_BRE_C"/>
    <property type="match status" value="1"/>
</dbReference>
<feature type="domain" description="Tyr recombinase" evidence="5">
    <location>
        <begin position="166"/>
        <end position="367"/>
    </location>
</feature>
<dbReference type="GO" id="GO:0015074">
    <property type="term" value="P:DNA integration"/>
    <property type="evidence" value="ECO:0007669"/>
    <property type="project" value="InterPro"/>
</dbReference>
<dbReference type="PROSITE" id="PS51900">
    <property type="entry name" value="CB"/>
    <property type="match status" value="1"/>
</dbReference>
<dbReference type="SUPFAM" id="SSF56349">
    <property type="entry name" value="DNA breaking-rejoining enzymes"/>
    <property type="match status" value="1"/>
</dbReference>
<dbReference type="GO" id="GO:0006310">
    <property type="term" value="P:DNA recombination"/>
    <property type="evidence" value="ECO:0007669"/>
    <property type="project" value="UniProtKB-KW"/>
</dbReference>
<evidence type="ECO:0000259" key="5">
    <source>
        <dbReference type="PROSITE" id="PS51898"/>
    </source>
</evidence>